<dbReference type="Proteomes" id="UP001170481">
    <property type="component" value="Unassembled WGS sequence"/>
</dbReference>
<comment type="similarity">
    <text evidence="2">Belongs to the peptidase M20 family.</text>
</comment>
<comment type="subunit">
    <text evidence="3">Homodimer.</text>
</comment>
<evidence type="ECO:0000313" key="11">
    <source>
        <dbReference type="Proteomes" id="UP001170481"/>
    </source>
</evidence>
<feature type="domain" description="Peptidase M20 dimerisation" evidence="9">
    <location>
        <begin position="233"/>
        <end position="339"/>
    </location>
</feature>
<feature type="binding site" evidence="7">
    <location>
        <position position="214"/>
    </location>
    <ligand>
        <name>Zn(2+)</name>
        <dbReference type="ChEBI" id="CHEBI:29105"/>
        <label>1</label>
    </ligand>
</feature>
<comment type="cofactor">
    <cofactor evidence="1">
        <name>Mn(2+)</name>
        <dbReference type="ChEBI" id="CHEBI:29035"/>
    </cofactor>
</comment>
<keyword evidence="5" id="KW-0378">Hydrolase</keyword>
<dbReference type="NCBIfam" id="NF006775">
    <property type="entry name" value="PRK09290.2-5"/>
    <property type="match status" value="1"/>
</dbReference>
<organism evidence="10 11">
    <name type="scientific">Cobetia amphilecti</name>
    <dbReference type="NCBI Taxonomy" id="1055104"/>
    <lineage>
        <taxon>Bacteria</taxon>
        <taxon>Pseudomonadati</taxon>
        <taxon>Pseudomonadota</taxon>
        <taxon>Gammaproteobacteria</taxon>
        <taxon>Oceanospirillales</taxon>
        <taxon>Halomonadaceae</taxon>
        <taxon>Cobetia</taxon>
    </lineage>
</organism>
<evidence type="ECO:0000256" key="5">
    <source>
        <dbReference type="ARBA" id="ARBA00022801"/>
    </source>
</evidence>
<evidence type="ECO:0000259" key="9">
    <source>
        <dbReference type="Pfam" id="PF07687"/>
    </source>
</evidence>
<feature type="binding site" evidence="8">
    <location>
        <position position="239"/>
    </location>
    <ligand>
        <name>allantoate</name>
        <dbReference type="ChEBI" id="CHEBI:17536"/>
    </ligand>
</feature>
<evidence type="ECO:0000256" key="6">
    <source>
        <dbReference type="ARBA" id="ARBA00023211"/>
    </source>
</evidence>
<dbReference type="GO" id="GO:0046872">
    <property type="term" value="F:metal ion binding"/>
    <property type="evidence" value="ECO:0007669"/>
    <property type="project" value="UniProtKB-KW"/>
</dbReference>
<gene>
    <name evidence="10" type="ORF">Q4535_05555</name>
</gene>
<evidence type="ECO:0000256" key="3">
    <source>
        <dbReference type="ARBA" id="ARBA00011738"/>
    </source>
</evidence>
<dbReference type="EMBL" id="JAUORK010000005">
    <property type="protein sequence ID" value="MDO6671581.1"/>
    <property type="molecule type" value="Genomic_DNA"/>
</dbReference>
<comment type="caution">
    <text evidence="10">The sequence shown here is derived from an EMBL/GenBank/DDBJ whole genome shotgun (WGS) entry which is preliminary data.</text>
</comment>
<evidence type="ECO:0000256" key="1">
    <source>
        <dbReference type="ARBA" id="ARBA00001936"/>
    </source>
</evidence>
<feature type="binding site" evidence="7">
    <location>
        <position position="100"/>
    </location>
    <ligand>
        <name>Zn(2+)</name>
        <dbReference type="ChEBI" id="CHEBI:29105"/>
        <label>1</label>
    </ligand>
</feature>
<dbReference type="CDD" id="cd03884">
    <property type="entry name" value="M20_bAS"/>
    <property type="match status" value="1"/>
</dbReference>
<reference evidence="10" key="1">
    <citation type="submission" date="2023-07" db="EMBL/GenBank/DDBJ databases">
        <title>Genome content predicts the carbon catabolic preferences of heterotrophic bacteria.</title>
        <authorList>
            <person name="Gralka M."/>
        </authorList>
    </citation>
    <scope>NUCLEOTIDE SEQUENCE</scope>
    <source>
        <strain evidence="10">C2R13</strain>
    </source>
</reference>
<evidence type="ECO:0000256" key="7">
    <source>
        <dbReference type="PIRSR" id="PIRSR001235-1"/>
    </source>
</evidence>
<dbReference type="SUPFAM" id="SSF53187">
    <property type="entry name" value="Zn-dependent exopeptidases"/>
    <property type="match status" value="1"/>
</dbReference>
<evidence type="ECO:0000313" key="10">
    <source>
        <dbReference type="EMBL" id="MDO6671581.1"/>
    </source>
</evidence>
<evidence type="ECO:0000256" key="4">
    <source>
        <dbReference type="ARBA" id="ARBA00022723"/>
    </source>
</evidence>
<proteinExistence type="inferred from homology"/>
<keyword evidence="6" id="KW-0464">Manganese</keyword>
<dbReference type="PIRSF" id="PIRSF001235">
    <property type="entry name" value="Amidase_carbamoylase"/>
    <property type="match status" value="1"/>
</dbReference>
<dbReference type="RefSeq" id="WP_303593220.1">
    <property type="nucleotide sequence ID" value="NZ_JAUORK010000005.1"/>
</dbReference>
<comment type="cofactor">
    <cofactor evidence="7">
        <name>Zn(2+)</name>
        <dbReference type="ChEBI" id="CHEBI:29105"/>
    </cofactor>
    <text evidence="7">Binds 2 Zn(2+) ions per subunit.</text>
</comment>
<dbReference type="Pfam" id="PF01546">
    <property type="entry name" value="Peptidase_M20"/>
    <property type="match status" value="1"/>
</dbReference>
<accession>A0AAP4TYT0</accession>
<feature type="binding site" evidence="7">
    <location>
        <position position="111"/>
    </location>
    <ligand>
        <name>Zn(2+)</name>
        <dbReference type="ChEBI" id="CHEBI:29105"/>
        <label>1</label>
    </ligand>
</feature>
<dbReference type="Gene3D" id="3.30.70.360">
    <property type="match status" value="1"/>
</dbReference>
<name>A0AAP4TYT0_9GAMM</name>
<feature type="binding site" evidence="7">
    <location>
        <position position="415"/>
    </location>
    <ligand>
        <name>Zn(2+)</name>
        <dbReference type="ChEBI" id="CHEBI:29105"/>
        <label>2</label>
    </ligand>
</feature>
<sequence length="445" mass="46255">MSDAGSIPPDPTAPLETAADVLTACDTLAAISSSDSGIDRRYLTPEHAAANATMAGWLKAAGLRSWQDGAGNLWGRWCPSALAPASGSEAGVPRLVIGSHLDSVPDAGRYDGILGVLLGVAALTHFRQRADAGEQSLPFALEVVGFGDEEGTRFGATLLGSHAIAGRWQSDWERVEDEDGIPLGDALERFGLSGQTAARASLQEDPPLGYLEVHIEQGPVLEAENLALGTVTGIAGARRFAVNFVGQAGHAGTTPMALRQDALCAAAEWTLAVESLARDVQAGKRADMADHSLVATVGCCELRPGAVNVIPGGAALSLDIRALDDAQRDRALDELLNEAHRIAARRGLTFHCEQTHAADAVACDKGLMQAVDAGIAATGQAPFRLPSGAGHDAMAVSHLCPVGMLFLRCERGISHHPLEAVTEDDVARALAALIASIEAVAARHV</sequence>
<feature type="binding site" evidence="7">
    <location>
        <position position="111"/>
    </location>
    <ligand>
        <name>Zn(2+)</name>
        <dbReference type="ChEBI" id="CHEBI:29105"/>
        <label>2</label>
    </ligand>
</feature>
<dbReference type="AlphaFoldDB" id="A0AAP4TYT0"/>
<feature type="binding site" evidence="8">
    <location>
        <position position="321"/>
    </location>
    <ligand>
        <name>allantoate</name>
        <dbReference type="ChEBI" id="CHEBI:17536"/>
    </ligand>
</feature>
<dbReference type="InterPro" id="IPR036264">
    <property type="entry name" value="Bact_exopeptidase_dim_dom"/>
</dbReference>
<protein>
    <submittedName>
        <fullName evidence="10">Allantoate amidohydrolase</fullName>
    </submittedName>
</protein>
<dbReference type="InterPro" id="IPR011650">
    <property type="entry name" value="Peptidase_M20_dimer"/>
</dbReference>
<feature type="binding site" evidence="8">
    <location>
        <position position="308"/>
    </location>
    <ligand>
        <name>allantoate</name>
        <dbReference type="ChEBI" id="CHEBI:17536"/>
    </ligand>
</feature>
<dbReference type="Pfam" id="PF07687">
    <property type="entry name" value="M20_dimer"/>
    <property type="match status" value="1"/>
</dbReference>
<keyword evidence="7" id="KW-0862">Zinc</keyword>
<dbReference type="SUPFAM" id="SSF55031">
    <property type="entry name" value="Bacterial exopeptidase dimerisation domain"/>
    <property type="match status" value="1"/>
</dbReference>
<feature type="binding site" evidence="7">
    <location>
        <position position="150"/>
    </location>
    <ligand>
        <name>Zn(2+)</name>
        <dbReference type="ChEBI" id="CHEBI:29105"/>
        <label>2</label>
    </ligand>
</feature>
<dbReference type="InterPro" id="IPR010158">
    <property type="entry name" value="Amidase_Cbmase"/>
</dbReference>
<dbReference type="Gene3D" id="3.40.630.10">
    <property type="entry name" value="Zn peptidases"/>
    <property type="match status" value="1"/>
</dbReference>
<dbReference type="GO" id="GO:0016813">
    <property type="term" value="F:hydrolase activity, acting on carbon-nitrogen (but not peptide) bonds, in linear amidines"/>
    <property type="evidence" value="ECO:0007669"/>
    <property type="project" value="InterPro"/>
</dbReference>
<evidence type="ECO:0000256" key="8">
    <source>
        <dbReference type="PIRSR" id="PIRSR001235-2"/>
    </source>
</evidence>
<evidence type="ECO:0000256" key="2">
    <source>
        <dbReference type="ARBA" id="ARBA00006153"/>
    </source>
</evidence>
<dbReference type="PANTHER" id="PTHR32494:SF19">
    <property type="entry name" value="ALLANTOATE DEIMINASE-RELATED"/>
    <property type="match status" value="1"/>
</dbReference>
<keyword evidence="4 7" id="KW-0479">Metal-binding</keyword>
<dbReference type="NCBIfam" id="TIGR01879">
    <property type="entry name" value="hydantase"/>
    <property type="match status" value="1"/>
</dbReference>
<dbReference type="InterPro" id="IPR002933">
    <property type="entry name" value="Peptidase_M20"/>
</dbReference>
<dbReference type="PANTHER" id="PTHR32494">
    <property type="entry name" value="ALLANTOATE DEIMINASE-RELATED"/>
    <property type="match status" value="1"/>
</dbReference>